<feature type="region of interest" description="Disordered" evidence="1">
    <location>
        <begin position="27"/>
        <end position="88"/>
    </location>
</feature>
<evidence type="ECO:0000313" key="4">
    <source>
        <dbReference type="Proteomes" id="UP000217790"/>
    </source>
</evidence>
<evidence type="ECO:0000256" key="1">
    <source>
        <dbReference type="SAM" id="MobiDB-lite"/>
    </source>
</evidence>
<accession>A0A2H3D2G7</accession>
<keyword evidence="2" id="KW-0732">Signal</keyword>
<gene>
    <name evidence="3" type="ORF">ARMGADRAFT_1033484</name>
</gene>
<sequence length="147" mass="15597">MHITIPFLISVLAVSASAARLGWRQVDHSTGSTTTEASTITSTGSTTTTFSTDSTATTYSTTTTISTSPTSTTTTASSPSSSYAPPGSLIGRAMGLDDTGEEYTYRRKSTGVKELFLSRSSLVDLTLGDEITAMYDVLRIYGRKVKQ</sequence>
<dbReference type="InParanoid" id="A0A2H3D2G7"/>
<organism evidence="3 4">
    <name type="scientific">Armillaria gallica</name>
    <name type="common">Bulbous honey fungus</name>
    <name type="synonym">Armillaria bulbosa</name>
    <dbReference type="NCBI Taxonomy" id="47427"/>
    <lineage>
        <taxon>Eukaryota</taxon>
        <taxon>Fungi</taxon>
        <taxon>Dikarya</taxon>
        <taxon>Basidiomycota</taxon>
        <taxon>Agaricomycotina</taxon>
        <taxon>Agaricomycetes</taxon>
        <taxon>Agaricomycetidae</taxon>
        <taxon>Agaricales</taxon>
        <taxon>Marasmiineae</taxon>
        <taxon>Physalacriaceae</taxon>
        <taxon>Armillaria</taxon>
    </lineage>
</organism>
<dbReference type="EMBL" id="KZ293669">
    <property type="protein sequence ID" value="PBK89455.1"/>
    <property type="molecule type" value="Genomic_DNA"/>
</dbReference>
<evidence type="ECO:0000256" key="2">
    <source>
        <dbReference type="SAM" id="SignalP"/>
    </source>
</evidence>
<protein>
    <submittedName>
        <fullName evidence="3">Uncharacterized protein</fullName>
    </submittedName>
</protein>
<name>A0A2H3D2G7_ARMGA</name>
<dbReference type="AlphaFoldDB" id="A0A2H3D2G7"/>
<dbReference type="Proteomes" id="UP000217790">
    <property type="component" value="Unassembled WGS sequence"/>
</dbReference>
<feature type="signal peptide" evidence="2">
    <location>
        <begin position="1"/>
        <end position="18"/>
    </location>
</feature>
<feature type="compositionally biased region" description="Low complexity" evidence="1">
    <location>
        <begin position="29"/>
        <end position="88"/>
    </location>
</feature>
<proteinExistence type="predicted"/>
<evidence type="ECO:0000313" key="3">
    <source>
        <dbReference type="EMBL" id="PBK89455.1"/>
    </source>
</evidence>
<reference evidence="4" key="1">
    <citation type="journal article" date="2017" name="Nat. Ecol. Evol.">
        <title>Genome expansion and lineage-specific genetic innovations in the forest pathogenic fungi Armillaria.</title>
        <authorList>
            <person name="Sipos G."/>
            <person name="Prasanna A.N."/>
            <person name="Walter M.C."/>
            <person name="O'Connor E."/>
            <person name="Balint B."/>
            <person name="Krizsan K."/>
            <person name="Kiss B."/>
            <person name="Hess J."/>
            <person name="Varga T."/>
            <person name="Slot J."/>
            <person name="Riley R."/>
            <person name="Boka B."/>
            <person name="Rigling D."/>
            <person name="Barry K."/>
            <person name="Lee J."/>
            <person name="Mihaltcheva S."/>
            <person name="LaButti K."/>
            <person name="Lipzen A."/>
            <person name="Waldron R."/>
            <person name="Moloney N.M."/>
            <person name="Sperisen C."/>
            <person name="Kredics L."/>
            <person name="Vagvoelgyi C."/>
            <person name="Patrignani A."/>
            <person name="Fitzpatrick D."/>
            <person name="Nagy I."/>
            <person name="Doyle S."/>
            <person name="Anderson J.B."/>
            <person name="Grigoriev I.V."/>
            <person name="Gueldener U."/>
            <person name="Muensterkoetter M."/>
            <person name="Nagy L.G."/>
        </authorList>
    </citation>
    <scope>NUCLEOTIDE SEQUENCE [LARGE SCALE GENOMIC DNA]</scope>
    <source>
        <strain evidence="4">Ar21-2</strain>
    </source>
</reference>
<keyword evidence="4" id="KW-1185">Reference proteome</keyword>
<feature type="chain" id="PRO_5013736126" evidence="2">
    <location>
        <begin position="19"/>
        <end position="147"/>
    </location>
</feature>